<gene>
    <name evidence="1" type="ORF">RRG08_038026</name>
</gene>
<comment type="caution">
    <text evidence="1">The sequence shown here is derived from an EMBL/GenBank/DDBJ whole genome shotgun (WGS) entry which is preliminary data.</text>
</comment>
<keyword evidence="2" id="KW-1185">Reference proteome</keyword>
<organism evidence="1 2">
    <name type="scientific">Elysia crispata</name>
    <name type="common">lettuce slug</name>
    <dbReference type="NCBI Taxonomy" id="231223"/>
    <lineage>
        <taxon>Eukaryota</taxon>
        <taxon>Metazoa</taxon>
        <taxon>Spiralia</taxon>
        <taxon>Lophotrochozoa</taxon>
        <taxon>Mollusca</taxon>
        <taxon>Gastropoda</taxon>
        <taxon>Heterobranchia</taxon>
        <taxon>Euthyneura</taxon>
        <taxon>Panpulmonata</taxon>
        <taxon>Sacoglossa</taxon>
        <taxon>Placobranchoidea</taxon>
        <taxon>Plakobranchidae</taxon>
        <taxon>Elysia</taxon>
    </lineage>
</organism>
<evidence type="ECO:0000313" key="1">
    <source>
        <dbReference type="EMBL" id="KAK3777776.1"/>
    </source>
</evidence>
<name>A0AAE0ZZH2_9GAST</name>
<accession>A0AAE0ZZH2</accession>
<proteinExistence type="predicted"/>
<protein>
    <submittedName>
        <fullName evidence="1">Uncharacterized protein</fullName>
    </submittedName>
</protein>
<sequence length="91" mass="10371">MCGETEAQRQDSLEMTGLAALDLFVASTAVHRSSPIFANCVMDLNRFHQDDASRPYERSRSRSCRCSHLTADTFRYLQGWQEINKLRGSDL</sequence>
<reference evidence="1" key="1">
    <citation type="journal article" date="2023" name="G3 (Bethesda)">
        <title>A reference genome for the long-term kleptoplast-retaining sea slug Elysia crispata morphotype clarki.</title>
        <authorList>
            <person name="Eastman K.E."/>
            <person name="Pendleton A.L."/>
            <person name="Shaikh M.A."/>
            <person name="Suttiyut T."/>
            <person name="Ogas R."/>
            <person name="Tomko P."/>
            <person name="Gavelis G."/>
            <person name="Widhalm J.R."/>
            <person name="Wisecaver J.H."/>
        </authorList>
    </citation>
    <scope>NUCLEOTIDE SEQUENCE</scope>
    <source>
        <strain evidence="1">ECLA1</strain>
    </source>
</reference>
<dbReference type="AlphaFoldDB" id="A0AAE0ZZH2"/>
<dbReference type="EMBL" id="JAWDGP010003058">
    <property type="protein sequence ID" value="KAK3777776.1"/>
    <property type="molecule type" value="Genomic_DNA"/>
</dbReference>
<dbReference type="Proteomes" id="UP001283361">
    <property type="component" value="Unassembled WGS sequence"/>
</dbReference>
<evidence type="ECO:0000313" key="2">
    <source>
        <dbReference type="Proteomes" id="UP001283361"/>
    </source>
</evidence>